<sequence length="298" mass="31352">MSSLESSASGSAGKRRRSPEGDDIEGLVAPPPRRRGGSRRRRRAKPKSGNKTLAILLGALGVAVIALVVVVLLRFVFGPSAAGGDAMPTAYAVYDSGEATEVLGERASDERLLSKTEVFDRGGEEIESQGITFTLAASDLTEDCSTAVWGEAVLTALGEADCTQAVRGGYTSDDYIGVTALFKLRDTEAAKAVASALQPPEESGSGEGGFIVPPTEDAPFDRIGVGFSRAEATTYGHYLLVVWTQSTDSQSPEERENLTSPLIALTNFDFPVYRRVLEQERITGGDTAGEGTSTAPAA</sequence>
<feature type="region of interest" description="Disordered" evidence="1">
    <location>
        <begin position="1"/>
        <end position="46"/>
    </location>
</feature>
<evidence type="ECO:0000256" key="1">
    <source>
        <dbReference type="SAM" id="MobiDB-lite"/>
    </source>
</evidence>
<proteinExistence type="predicted"/>
<reference evidence="4" key="1">
    <citation type="journal article" date="2019" name="Int. J. Syst. Evol. Microbiol.">
        <title>The Global Catalogue of Microorganisms (GCM) 10K type strain sequencing project: providing services to taxonomists for standard genome sequencing and annotation.</title>
        <authorList>
            <consortium name="The Broad Institute Genomics Platform"/>
            <consortium name="The Broad Institute Genome Sequencing Center for Infectious Disease"/>
            <person name="Wu L."/>
            <person name="Ma J."/>
        </authorList>
    </citation>
    <scope>NUCLEOTIDE SEQUENCE [LARGE SCALE GENOMIC DNA]</scope>
    <source>
        <strain evidence="4">JCM 17137</strain>
    </source>
</reference>
<keyword evidence="2" id="KW-0472">Membrane</keyword>
<dbReference type="EMBL" id="BAABDD010000009">
    <property type="protein sequence ID" value="GAA3743618.1"/>
    <property type="molecule type" value="Genomic_DNA"/>
</dbReference>
<comment type="caution">
    <text evidence="3">The sequence shown here is derived from an EMBL/GenBank/DDBJ whole genome shotgun (WGS) entry which is preliminary data.</text>
</comment>
<feature type="compositionally biased region" description="Basic residues" evidence="1">
    <location>
        <begin position="32"/>
        <end position="46"/>
    </location>
</feature>
<gene>
    <name evidence="3" type="ORF">GCM10022402_24140</name>
</gene>
<name>A0ABP7FPA6_9ACTN</name>
<evidence type="ECO:0000256" key="2">
    <source>
        <dbReference type="SAM" id="Phobius"/>
    </source>
</evidence>
<protein>
    <submittedName>
        <fullName evidence="3">Uncharacterized protein</fullName>
    </submittedName>
</protein>
<feature type="compositionally biased region" description="Low complexity" evidence="1">
    <location>
        <begin position="1"/>
        <end position="12"/>
    </location>
</feature>
<keyword evidence="4" id="KW-1185">Reference proteome</keyword>
<evidence type="ECO:0000313" key="4">
    <source>
        <dbReference type="Proteomes" id="UP001500908"/>
    </source>
</evidence>
<dbReference type="Proteomes" id="UP001500908">
    <property type="component" value="Unassembled WGS sequence"/>
</dbReference>
<feature type="transmembrane region" description="Helical" evidence="2">
    <location>
        <begin position="52"/>
        <end position="77"/>
    </location>
</feature>
<accession>A0ABP7FPA6</accession>
<keyword evidence="2" id="KW-1133">Transmembrane helix</keyword>
<dbReference type="RefSeq" id="WP_344970971.1">
    <property type="nucleotide sequence ID" value="NZ_BAABDD010000009.1"/>
</dbReference>
<evidence type="ECO:0000313" key="3">
    <source>
        <dbReference type="EMBL" id="GAA3743618.1"/>
    </source>
</evidence>
<keyword evidence="2" id="KW-0812">Transmembrane</keyword>
<organism evidence="3 4">
    <name type="scientific">Salinactinospora qingdaonensis</name>
    <dbReference type="NCBI Taxonomy" id="702744"/>
    <lineage>
        <taxon>Bacteria</taxon>
        <taxon>Bacillati</taxon>
        <taxon>Actinomycetota</taxon>
        <taxon>Actinomycetes</taxon>
        <taxon>Streptosporangiales</taxon>
        <taxon>Nocardiopsidaceae</taxon>
        <taxon>Salinactinospora</taxon>
    </lineage>
</organism>